<gene>
    <name evidence="2" type="ORF">AAEO60_00520</name>
</gene>
<evidence type="ECO:0000313" key="3">
    <source>
        <dbReference type="Proteomes" id="UP001497045"/>
    </source>
</evidence>
<keyword evidence="3" id="KW-1185">Reference proteome</keyword>
<dbReference type="Proteomes" id="UP001497045">
    <property type="component" value="Unassembled WGS sequence"/>
</dbReference>
<dbReference type="InterPro" id="IPR058513">
    <property type="entry name" value="DUF8200"/>
</dbReference>
<accession>A0ABU9IAB0</accession>
<comment type="caution">
    <text evidence="2">The sequence shown here is derived from an EMBL/GenBank/DDBJ whole genome shotgun (WGS) entry which is preliminary data.</text>
</comment>
<protein>
    <submittedName>
        <fullName evidence="2">Uncharacterized protein</fullName>
    </submittedName>
</protein>
<reference evidence="2 3" key="1">
    <citation type="submission" date="2024-04" db="EMBL/GenBank/DDBJ databases">
        <title>Aurantiacibacter sp. DGU6 16S ribosomal RNA gene Genome sequencing and assembly.</title>
        <authorList>
            <person name="Park S."/>
        </authorList>
    </citation>
    <scope>NUCLEOTIDE SEQUENCE [LARGE SCALE GENOMIC DNA]</scope>
    <source>
        <strain evidence="2 3">DGU6</strain>
    </source>
</reference>
<dbReference type="RefSeq" id="WP_341671687.1">
    <property type="nucleotide sequence ID" value="NZ_JBBYHV010000001.1"/>
</dbReference>
<evidence type="ECO:0000313" key="2">
    <source>
        <dbReference type="EMBL" id="MEL1249146.1"/>
    </source>
</evidence>
<sequence length="103" mass="10741">MTRRTTSLLAALLALTGTFAPVALQARPDGAYFTAQLEAPASEERVIAGGVVFACAGTTCVGPRSNTRPLRVCSELRREVGTITSFNAGGEDLAEARLARCNG</sequence>
<dbReference type="InterPro" id="IPR058067">
    <property type="entry name" value="CC_3452-like"/>
</dbReference>
<organism evidence="2 3">
    <name type="scientific">Aurantiacibacter gilvus</name>
    <dbReference type="NCBI Taxonomy" id="3139141"/>
    <lineage>
        <taxon>Bacteria</taxon>
        <taxon>Pseudomonadati</taxon>
        <taxon>Pseudomonadota</taxon>
        <taxon>Alphaproteobacteria</taxon>
        <taxon>Sphingomonadales</taxon>
        <taxon>Erythrobacteraceae</taxon>
        <taxon>Aurantiacibacter</taxon>
    </lineage>
</organism>
<dbReference type="NCBIfam" id="NF047636">
    <property type="entry name" value="CC_3452_fam"/>
    <property type="match status" value="1"/>
</dbReference>
<name>A0ABU9IAB0_9SPHN</name>
<keyword evidence="1" id="KW-0732">Signal</keyword>
<feature type="chain" id="PRO_5047260717" evidence="1">
    <location>
        <begin position="27"/>
        <end position="103"/>
    </location>
</feature>
<dbReference type="EMBL" id="JBBYHV010000001">
    <property type="protein sequence ID" value="MEL1249146.1"/>
    <property type="molecule type" value="Genomic_DNA"/>
</dbReference>
<evidence type="ECO:0000256" key="1">
    <source>
        <dbReference type="SAM" id="SignalP"/>
    </source>
</evidence>
<dbReference type="Pfam" id="PF26624">
    <property type="entry name" value="DUF8200"/>
    <property type="match status" value="1"/>
</dbReference>
<proteinExistence type="predicted"/>
<feature type="signal peptide" evidence="1">
    <location>
        <begin position="1"/>
        <end position="26"/>
    </location>
</feature>